<evidence type="ECO:0000256" key="4">
    <source>
        <dbReference type="ARBA" id="ARBA00022741"/>
    </source>
</evidence>
<dbReference type="SUPFAM" id="SSF56112">
    <property type="entry name" value="Protein kinase-like (PK-like)"/>
    <property type="match status" value="1"/>
</dbReference>
<dbReference type="PANTHER" id="PTHR43671">
    <property type="entry name" value="SERINE/THREONINE-PROTEIN KINASE NEK"/>
    <property type="match status" value="1"/>
</dbReference>
<dbReference type="EMBL" id="JAVRRL010000007">
    <property type="protein sequence ID" value="KAK5116760.1"/>
    <property type="molecule type" value="Genomic_DNA"/>
</dbReference>
<keyword evidence="3" id="KW-0808">Transferase</keyword>
<dbReference type="Pfam" id="PF00069">
    <property type="entry name" value="Pkinase"/>
    <property type="match status" value="1"/>
</dbReference>
<dbReference type="PROSITE" id="PS00108">
    <property type="entry name" value="PROTEIN_KINASE_ST"/>
    <property type="match status" value="1"/>
</dbReference>
<dbReference type="InterPro" id="IPR008271">
    <property type="entry name" value="Ser/Thr_kinase_AS"/>
</dbReference>
<proteinExistence type="predicted"/>
<feature type="region of interest" description="Disordered" evidence="9">
    <location>
        <begin position="19"/>
        <end position="49"/>
    </location>
</feature>
<evidence type="ECO:0000313" key="12">
    <source>
        <dbReference type="Proteomes" id="UP001310890"/>
    </source>
</evidence>
<feature type="domain" description="Protein kinase" evidence="10">
    <location>
        <begin position="62"/>
        <end position="400"/>
    </location>
</feature>
<dbReference type="AlphaFoldDB" id="A0AAN7YJ77"/>
<dbReference type="InterPro" id="IPR050660">
    <property type="entry name" value="NEK_Ser/Thr_kinase"/>
</dbReference>
<evidence type="ECO:0000256" key="5">
    <source>
        <dbReference type="ARBA" id="ARBA00022777"/>
    </source>
</evidence>
<dbReference type="PANTHER" id="PTHR43671:SF98">
    <property type="entry name" value="SERINE_THREONINE-PROTEIN KINASE NEK11"/>
    <property type="match status" value="1"/>
</dbReference>
<dbReference type="Gene3D" id="1.10.510.10">
    <property type="entry name" value="Transferase(Phosphotransferase) domain 1"/>
    <property type="match status" value="1"/>
</dbReference>
<gene>
    <name evidence="11" type="ORF">LTR62_007434</name>
</gene>
<organism evidence="11 12">
    <name type="scientific">Meristemomyces frigidus</name>
    <dbReference type="NCBI Taxonomy" id="1508187"/>
    <lineage>
        <taxon>Eukaryota</taxon>
        <taxon>Fungi</taxon>
        <taxon>Dikarya</taxon>
        <taxon>Ascomycota</taxon>
        <taxon>Pezizomycotina</taxon>
        <taxon>Dothideomycetes</taxon>
        <taxon>Dothideomycetidae</taxon>
        <taxon>Mycosphaerellales</taxon>
        <taxon>Teratosphaeriaceae</taxon>
        <taxon>Meristemomyces</taxon>
    </lineage>
</organism>
<protein>
    <recommendedName>
        <fullName evidence="1">non-specific serine/threonine protein kinase</fullName>
        <ecNumber evidence="1">2.7.11.1</ecNumber>
    </recommendedName>
</protein>
<evidence type="ECO:0000256" key="8">
    <source>
        <dbReference type="ARBA" id="ARBA00048679"/>
    </source>
</evidence>
<keyword evidence="4" id="KW-0547">Nucleotide-binding</keyword>
<evidence type="ECO:0000256" key="9">
    <source>
        <dbReference type="SAM" id="MobiDB-lite"/>
    </source>
</evidence>
<sequence length="414" mass="46239">MTSLSGFWDQEISTLSTTRFPSTIPQSSAGHTQQQEQQRSRPIRNAQPQDLQRIEYCPEDTYQTVASFIGGAKAQTNLIRATKTNKLFVCKHLYATYTTQGCISHGQTPREAKLPLGILAGPHPNIVVLFAGRNSIQGRYRLYMEYCSGGDLNRQIHYFAHLDQSAFGAFPVVRYDQEWRVRNLVTTPRMGTVPDFHVPAVVLLHVAAELIDALAFIQHGLHPNDSGVYKGGKEGHVPVIHGDIKPENILLRWPQDECYAGLPQIVLADFGAAKVASKTRGICGTKVYNSPEVLRMAHLREHDLPQFERLRYMPVMTTTSDIYQLGHVLHVLATYALFPVGEQPGRAKFPAAYNATSCGLWVLEELMQSCFQVEAKKRPTAAKMRSKGVGFRAQVKHMLSENGSLPRGVWKNSN</sequence>
<dbReference type="Proteomes" id="UP001310890">
    <property type="component" value="Unassembled WGS sequence"/>
</dbReference>
<comment type="caution">
    <text evidence="11">The sequence shown here is derived from an EMBL/GenBank/DDBJ whole genome shotgun (WGS) entry which is preliminary data.</text>
</comment>
<keyword evidence="6" id="KW-0067">ATP-binding</keyword>
<comment type="catalytic activity">
    <reaction evidence="8">
        <text>L-seryl-[protein] + ATP = O-phospho-L-seryl-[protein] + ADP + H(+)</text>
        <dbReference type="Rhea" id="RHEA:17989"/>
        <dbReference type="Rhea" id="RHEA-COMP:9863"/>
        <dbReference type="Rhea" id="RHEA-COMP:11604"/>
        <dbReference type="ChEBI" id="CHEBI:15378"/>
        <dbReference type="ChEBI" id="CHEBI:29999"/>
        <dbReference type="ChEBI" id="CHEBI:30616"/>
        <dbReference type="ChEBI" id="CHEBI:83421"/>
        <dbReference type="ChEBI" id="CHEBI:456216"/>
        <dbReference type="EC" id="2.7.11.1"/>
    </reaction>
</comment>
<evidence type="ECO:0000259" key="10">
    <source>
        <dbReference type="PROSITE" id="PS50011"/>
    </source>
</evidence>
<reference evidence="11" key="1">
    <citation type="submission" date="2023-08" db="EMBL/GenBank/DDBJ databases">
        <title>Black Yeasts Isolated from many extreme environments.</title>
        <authorList>
            <person name="Coleine C."/>
            <person name="Stajich J.E."/>
            <person name="Selbmann L."/>
        </authorList>
    </citation>
    <scope>NUCLEOTIDE SEQUENCE</scope>
    <source>
        <strain evidence="11">CCFEE 5401</strain>
    </source>
</reference>
<evidence type="ECO:0000256" key="7">
    <source>
        <dbReference type="ARBA" id="ARBA00047899"/>
    </source>
</evidence>
<dbReference type="GO" id="GO:0005634">
    <property type="term" value="C:nucleus"/>
    <property type="evidence" value="ECO:0007669"/>
    <property type="project" value="TreeGrafter"/>
</dbReference>
<evidence type="ECO:0000256" key="6">
    <source>
        <dbReference type="ARBA" id="ARBA00022840"/>
    </source>
</evidence>
<dbReference type="EC" id="2.7.11.1" evidence="1"/>
<dbReference type="SMART" id="SM00220">
    <property type="entry name" value="S_TKc"/>
    <property type="match status" value="1"/>
</dbReference>
<accession>A0AAN7YJ77</accession>
<evidence type="ECO:0000256" key="3">
    <source>
        <dbReference type="ARBA" id="ARBA00022679"/>
    </source>
</evidence>
<evidence type="ECO:0000256" key="1">
    <source>
        <dbReference type="ARBA" id="ARBA00012513"/>
    </source>
</evidence>
<feature type="compositionally biased region" description="Polar residues" evidence="9">
    <location>
        <begin position="19"/>
        <end position="37"/>
    </location>
</feature>
<evidence type="ECO:0000256" key="2">
    <source>
        <dbReference type="ARBA" id="ARBA00022527"/>
    </source>
</evidence>
<dbReference type="InterPro" id="IPR000719">
    <property type="entry name" value="Prot_kinase_dom"/>
</dbReference>
<keyword evidence="5" id="KW-0418">Kinase</keyword>
<evidence type="ECO:0000313" key="11">
    <source>
        <dbReference type="EMBL" id="KAK5116760.1"/>
    </source>
</evidence>
<dbReference type="GO" id="GO:0004674">
    <property type="term" value="F:protein serine/threonine kinase activity"/>
    <property type="evidence" value="ECO:0007669"/>
    <property type="project" value="UniProtKB-KW"/>
</dbReference>
<dbReference type="InterPro" id="IPR011009">
    <property type="entry name" value="Kinase-like_dom_sf"/>
</dbReference>
<dbReference type="PROSITE" id="PS50011">
    <property type="entry name" value="PROTEIN_KINASE_DOM"/>
    <property type="match status" value="1"/>
</dbReference>
<comment type="catalytic activity">
    <reaction evidence="7">
        <text>L-threonyl-[protein] + ATP = O-phospho-L-threonyl-[protein] + ADP + H(+)</text>
        <dbReference type="Rhea" id="RHEA:46608"/>
        <dbReference type="Rhea" id="RHEA-COMP:11060"/>
        <dbReference type="Rhea" id="RHEA-COMP:11605"/>
        <dbReference type="ChEBI" id="CHEBI:15378"/>
        <dbReference type="ChEBI" id="CHEBI:30013"/>
        <dbReference type="ChEBI" id="CHEBI:30616"/>
        <dbReference type="ChEBI" id="CHEBI:61977"/>
        <dbReference type="ChEBI" id="CHEBI:456216"/>
        <dbReference type="EC" id="2.7.11.1"/>
    </reaction>
</comment>
<keyword evidence="2" id="KW-0723">Serine/threonine-protein kinase</keyword>
<dbReference type="GO" id="GO:0005524">
    <property type="term" value="F:ATP binding"/>
    <property type="evidence" value="ECO:0007669"/>
    <property type="project" value="UniProtKB-KW"/>
</dbReference>
<name>A0AAN7YJ77_9PEZI</name>